<evidence type="ECO:0008006" key="3">
    <source>
        <dbReference type="Google" id="ProtNLM"/>
    </source>
</evidence>
<accession>A0ABQ8T3G9</accession>
<evidence type="ECO:0000313" key="2">
    <source>
        <dbReference type="Proteomes" id="UP001148838"/>
    </source>
</evidence>
<name>A0ABQ8T3G9_PERAM</name>
<proteinExistence type="predicted"/>
<protein>
    <recommendedName>
        <fullName evidence="3">Reverse transcriptase domain-containing protein</fullName>
    </recommendedName>
</protein>
<sequence length="127" mass="14317">MPAITAGGIIVLTTRYLHSGWMIVHLCFDMLERLVDVLRRKINGVSVDEKPASSEQSPKYAIGKIQDNRQGLELDGLHQLLVYADDVNMLGENPQTIRENTEMLLEASKEIALEVNSEKKKVYDYVS</sequence>
<gene>
    <name evidence="1" type="ORF">ANN_10878</name>
</gene>
<evidence type="ECO:0000313" key="1">
    <source>
        <dbReference type="EMBL" id="KAJ4441029.1"/>
    </source>
</evidence>
<reference evidence="1 2" key="1">
    <citation type="journal article" date="2022" name="Allergy">
        <title>Genome assembly and annotation of Periplaneta americana reveal a comprehensive cockroach allergen profile.</title>
        <authorList>
            <person name="Wang L."/>
            <person name="Xiong Q."/>
            <person name="Saelim N."/>
            <person name="Wang L."/>
            <person name="Nong W."/>
            <person name="Wan A.T."/>
            <person name="Shi M."/>
            <person name="Liu X."/>
            <person name="Cao Q."/>
            <person name="Hui J.H.L."/>
            <person name="Sookrung N."/>
            <person name="Leung T.F."/>
            <person name="Tungtrongchitr A."/>
            <person name="Tsui S.K.W."/>
        </authorList>
    </citation>
    <scope>NUCLEOTIDE SEQUENCE [LARGE SCALE GENOMIC DNA]</scope>
    <source>
        <strain evidence="1">PWHHKU_190912</strain>
    </source>
</reference>
<dbReference type="EMBL" id="JAJSOF020000015">
    <property type="protein sequence ID" value="KAJ4441029.1"/>
    <property type="molecule type" value="Genomic_DNA"/>
</dbReference>
<dbReference type="Proteomes" id="UP001148838">
    <property type="component" value="Unassembled WGS sequence"/>
</dbReference>
<keyword evidence="2" id="KW-1185">Reference proteome</keyword>
<organism evidence="1 2">
    <name type="scientific">Periplaneta americana</name>
    <name type="common">American cockroach</name>
    <name type="synonym">Blatta americana</name>
    <dbReference type="NCBI Taxonomy" id="6978"/>
    <lineage>
        <taxon>Eukaryota</taxon>
        <taxon>Metazoa</taxon>
        <taxon>Ecdysozoa</taxon>
        <taxon>Arthropoda</taxon>
        <taxon>Hexapoda</taxon>
        <taxon>Insecta</taxon>
        <taxon>Pterygota</taxon>
        <taxon>Neoptera</taxon>
        <taxon>Polyneoptera</taxon>
        <taxon>Dictyoptera</taxon>
        <taxon>Blattodea</taxon>
        <taxon>Blattoidea</taxon>
        <taxon>Blattidae</taxon>
        <taxon>Blattinae</taxon>
        <taxon>Periplaneta</taxon>
    </lineage>
</organism>
<comment type="caution">
    <text evidence="1">The sequence shown here is derived from an EMBL/GenBank/DDBJ whole genome shotgun (WGS) entry which is preliminary data.</text>
</comment>